<name>A0A6I1EAH6_9FLAO</name>
<evidence type="ECO:0000313" key="3">
    <source>
        <dbReference type="Proteomes" id="UP000429785"/>
    </source>
</evidence>
<gene>
    <name evidence="2" type="ORF">F8C76_04435</name>
</gene>
<evidence type="ECO:0000313" key="2">
    <source>
        <dbReference type="EMBL" id="KAB7530754.1"/>
    </source>
</evidence>
<dbReference type="EMBL" id="WELG01000001">
    <property type="protein sequence ID" value="KAB7530754.1"/>
    <property type="molecule type" value="Genomic_DNA"/>
</dbReference>
<evidence type="ECO:0000256" key="1">
    <source>
        <dbReference type="SAM" id="Coils"/>
    </source>
</evidence>
<dbReference type="OrthoDB" id="2179558at2"/>
<reference evidence="2 3" key="1">
    <citation type="submission" date="2019-10" db="EMBL/GenBank/DDBJ databases">
        <title>Muricauda olearia CL-SS4 JCM15563 genome.</title>
        <authorList>
            <person name="Liu L."/>
        </authorList>
    </citation>
    <scope>NUCLEOTIDE SEQUENCE [LARGE SCALE GENOMIC DNA]</scope>
    <source>
        <strain evidence="2 3">CL-SS4</strain>
    </source>
</reference>
<sequence length="433" mass="49775">MEIATLDYFIDDKSVLNTELIGDVTVLDSDIVICDPPNLIRKWEGHLMSEANENYLSANYSIGWIKSVAERRAELSTLLENGKLIICFLNPLTEILAQKRYRGDYESITNYDFLPLEDYTYVDLITKGEGGNNSNLRLIGANNPFAQFFHAFKMDMRYHAYFDCDASKKPNYFIQNKSKRGVALLLKVLNGHIVFLPRIPYEYQNLKLLGVIHSCSMKLLNTEVITPRPKWIDKFKLRGEDDFIYEKESLEKKIQKLEIEKSIVDEKMTKLSQYKKLLFEQGGELEDVVIESFKLMGFNADGRKKGDIEHDIVFDSKEGRGLAEVEGKDRSAVSISKLDQLNRAVDEDFHLNGKYPQGVLIGNHYRLTEPESRKEPFTNKVHIVAGKKSLGLLTTIEIYKAVEYILDNPKDEDFKKECRVKILSTEGDMIRLI</sequence>
<dbReference type="Proteomes" id="UP000429785">
    <property type="component" value="Unassembled WGS sequence"/>
</dbReference>
<proteinExistence type="predicted"/>
<dbReference type="RefSeq" id="WP_152130631.1">
    <property type="nucleotide sequence ID" value="NZ_WELG01000001.1"/>
</dbReference>
<protein>
    <submittedName>
        <fullName evidence="2">Uncharacterized protein</fullName>
    </submittedName>
</protein>
<organism evidence="2 3">
    <name type="scientific">Flagellimonas olearia</name>
    <dbReference type="NCBI Taxonomy" id="552546"/>
    <lineage>
        <taxon>Bacteria</taxon>
        <taxon>Pseudomonadati</taxon>
        <taxon>Bacteroidota</taxon>
        <taxon>Flavobacteriia</taxon>
        <taxon>Flavobacteriales</taxon>
        <taxon>Flavobacteriaceae</taxon>
        <taxon>Flagellimonas</taxon>
    </lineage>
</organism>
<feature type="coiled-coil region" evidence="1">
    <location>
        <begin position="240"/>
        <end position="267"/>
    </location>
</feature>
<keyword evidence="1" id="KW-0175">Coiled coil</keyword>
<comment type="caution">
    <text evidence="2">The sequence shown here is derived from an EMBL/GenBank/DDBJ whole genome shotgun (WGS) entry which is preliminary data.</text>
</comment>
<accession>A0A6I1EAH6</accession>
<dbReference type="AlphaFoldDB" id="A0A6I1EAH6"/>